<feature type="non-terminal residue" evidence="2">
    <location>
        <position position="36"/>
    </location>
</feature>
<sequence>MHGQGRHEYANGDVYEGNYVEGERSGYGVMKDKNGD</sequence>
<dbReference type="Pfam" id="PF02493">
    <property type="entry name" value="MORN"/>
    <property type="match status" value="2"/>
</dbReference>
<keyword evidence="1" id="KW-0677">Repeat</keyword>
<dbReference type="Proteomes" id="UP000682733">
    <property type="component" value="Unassembled WGS sequence"/>
</dbReference>
<evidence type="ECO:0000313" key="4">
    <source>
        <dbReference type="Proteomes" id="UP000677228"/>
    </source>
</evidence>
<evidence type="ECO:0000313" key="2">
    <source>
        <dbReference type="EMBL" id="CAF1482337.1"/>
    </source>
</evidence>
<dbReference type="SUPFAM" id="SSF82185">
    <property type="entry name" value="Histone H3 K4-specific methyltransferase SET7/9 N-terminal domain"/>
    <property type="match status" value="1"/>
</dbReference>
<proteinExistence type="predicted"/>
<dbReference type="InterPro" id="IPR003409">
    <property type="entry name" value="MORN"/>
</dbReference>
<name>A0A8S2FJ44_9BILA</name>
<accession>A0A8S2FJ44</accession>
<dbReference type="EMBL" id="CAJOBA010054209">
    <property type="protein sequence ID" value="CAF4272691.1"/>
    <property type="molecule type" value="Genomic_DNA"/>
</dbReference>
<dbReference type="EMBL" id="CAJNOK010032276">
    <property type="protein sequence ID" value="CAF1482337.1"/>
    <property type="molecule type" value="Genomic_DNA"/>
</dbReference>
<dbReference type="Gene3D" id="2.20.110.10">
    <property type="entry name" value="Histone H3 K4-specific methyltransferase SET7/9 N-terminal domain"/>
    <property type="match status" value="1"/>
</dbReference>
<evidence type="ECO:0000313" key="3">
    <source>
        <dbReference type="EMBL" id="CAF4272691.1"/>
    </source>
</evidence>
<dbReference type="Proteomes" id="UP000677228">
    <property type="component" value="Unassembled WGS sequence"/>
</dbReference>
<evidence type="ECO:0000256" key="1">
    <source>
        <dbReference type="ARBA" id="ARBA00022737"/>
    </source>
</evidence>
<reference evidence="2" key="1">
    <citation type="submission" date="2021-02" db="EMBL/GenBank/DDBJ databases">
        <authorList>
            <person name="Nowell W R."/>
        </authorList>
    </citation>
    <scope>NUCLEOTIDE SEQUENCE</scope>
</reference>
<organism evidence="2 4">
    <name type="scientific">Didymodactylos carnosus</name>
    <dbReference type="NCBI Taxonomy" id="1234261"/>
    <lineage>
        <taxon>Eukaryota</taxon>
        <taxon>Metazoa</taxon>
        <taxon>Spiralia</taxon>
        <taxon>Gnathifera</taxon>
        <taxon>Rotifera</taxon>
        <taxon>Eurotatoria</taxon>
        <taxon>Bdelloidea</taxon>
        <taxon>Philodinida</taxon>
        <taxon>Philodinidae</taxon>
        <taxon>Didymodactylos</taxon>
    </lineage>
</organism>
<comment type="caution">
    <text evidence="2">The sequence shown here is derived from an EMBL/GenBank/DDBJ whole genome shotgun (WGS) entry which is preliminary data.</text>
</comment>
<dbReference type="SMART" id="SM00698">
    <property type="entry name" value="MORN"/>
    <property type="match status" value="1"/>
</dbReference>
<protein>
    <submittedName>
        <fullName evidence="2">Uncharacterized protein</fullName>
    </submittedName>
</protein>
<dbReference type="AlphaFoldDB" id="A0A8S2FJ44"/>
<gene>
    <name evidence="2" type="ORF">OVA965_LOCUS36124</name>
    <name evidence="3" type="ORF">TMI583_LOCUS37121</name>
</gene>